<dbReference type="SMART" id="SM00842">
    <property type="entry name" value="FtsA"/>
    <property type="match status" value="1"/>
</dbReference>
<dbReference type="Gene3D" id="3.30.420.40">
    <property type="match status" value="2"/>
</dbReference>
<evidence type="ECO:0000259" key="1">
    <source>
        <dbReference type="SMART" id="SM00842"/>
    </source>
</evidence>
<dbReference type="PANTHER" id="PTHR32432:SF3">
    <property type="entry name" value="ETHANOLAMINE UTILIZATION PROTEIN EUTJ"/>
    <property type="match status" value="1"/>
</dbReference>
<gene>
    <name evidence="2" type="ORF">LEA_02290</name>
</gene>
<keyword evidence="2" id="KW-0131">Cell cycle</keyword>
<proteinExistence type="predicted"/>
<dbReference type="AlphaFoldDB" id="K1V6U0"/>
<accession>K1V6U0</accession>
<dbReference type="GO" id="GO:0051301">
    <property type="term" value="P:cell division"/>
    <property type="evidence" value="ECO:0007669"/>
    <property type="project" value="UniProtKB-KW"/>
</dbReference>
<dbReference type="InterPro" id="IPR003494">
    <property type="entry name" value="SHS2_FtsA"/>
</dbReference>
<dbReference type="InterPro" id="IPR050696">
    <property type="entry name" value="FtsA/MreB"/>
</dbReference>
<dbReference type="PANTHER" id="PTHR32432">
    <property type="entry name" value="CELL DIVISION PROTEIN FTSA-RELATED"/>
    <property type="match status" value="1"/>
</dbReference>
<protein>
    <submittedName>
        <fullName evidence="2">Cell division protein FtsA</fullName>
    </submittedName>
</protein>
<comment type="caution">
    <text evidence="2">The sequence shown here is derived from an EMBL/GenBank/DDBJ whole genome shotgun (WGS) entry which is preliminary data.</text>
</comment>
<feature type="domain" description="SHS2" evidence="1">
    <location>
        <begin position="1"/>
        <end position="161"/>
    </location>
</feature>
<reference evidence="2" key="1">
    <citation type="journal article" date="2013" name="Environ. Microbiol.">
        <title>Microbiota from the distal guts of lean and obese adolescents exhibit partial functional redundancy besides clear differences in community structure.</title>
        <authorList>
            <person name="Ferrer M."/>
            <person name="Ruiz A."/>
            <person name="Lanza F."/>
            <person name="Haange S.B."/>
            <person name="Oberbach A."/>
            <person name="Till H."/>
            <person name="Bargiela R."/>
            <person name="Campoy C."/>
            <person name="Segura M.T."/>
            <person name="Richter M."/>
            <person name="von Bergen M."/>
            <person name="Seifert J."/>
            <person name="Suarez A."/>
        </authorList>
    </citation>
    <scope>NUCLEOTIDE SEQUENCE</scope>
</reference>
<keyword evidence="2" id="KW-0132">Cell division</keyword>
<evidence type="ECO:0000313" key="2">
    <source>
        <dbReference type="EMBL" id="EKC79581.1"/>
    </source>
</evidence>
<dbReference type="InterPro" id="IPR043129">
    <property type="entry name" value="ATPase_NBD"/>
</dbReference>
<organism evidence="2">
    <name type="scientific">human gut metagenome</name>
    <dbReference type="NCBI Taxonomy" id="408170"/>
    <lineage>
        <taxon>unclassified sequences</taxon>
        <taxon>metagenomes</taxon>
        <taxon>organismal metagenomes</taxon>
    </lineage>
</organism>
<dbReference type="SUPFAM" id="SSF53067">
    <property type="entry name" value="Actin-like ATPase domain"/>
    <property type="match status" value="1"/>
</dbReference>
<dbReference type="Gene3D" id="3.30.1490.300">
    <property type="match status" value="1"/>
</dbReference>
<name>K1V6U0_9ZZZZ</name>
<sequence>MLDGQIHDIGKVGETISQVKEQLEADLGRELTEVCIAAAGRVLRTVTTYVEHSFESDREITQEDVYSLCTMGVEKAYEEFQNSNTDTDMKFYCVGYTAMRYYMNGYQMGNLEGHKAKNIAVDLIATFLPDDVVDGLYKAVELAGLHVANLTLEPIAAIQVAIPEKFRMLNMALVDVGAGTSDISITKEEPSQPMA</sequence>
<dbReference type="EMBL" id="AJWY01001582">
    <property type="protein sequence ID" value="EKC79581.1"/>
    <property type="molecule type" value="Genomic_DNA"/>
</dbReference>